<dbReference type="Proteomes" id="UP000198779">
    <property type="component" value="Unassembled WGS sequence"/>
</dbReference>
<gene>
    <name evidence="2" type="ORF">SAMN04487900_102179</name>
    <name evidence="1" type="ORF">SAMN04487901_10552</name>
</gene>
<name>A0A1H0DVS6_9BACT</name>
<dbReference type="EMBL" id="FNIW01000002">
    <property type="protein sequence ID" value="SDN74262.1"/>
    <property type="molecule type" value="Genomic_DNA"/>
</dbReference>
<reference evidence="2 3" key="2">
    <citation type="submission" date="2016-10" db="EMBL/GenBank/DDBJ databases">
        <authorList>
            <person name="Varghese N."/>
            <person name="Submissions S."/>
        </authorList>
    </citation>
    <scope>NUCLEOTIDE SEQUENCE</scope>
    <source>
        <strain evidence="2">BP1-145</strain>
        <strain evidence="3">BP1-148</strain>
    </source>
</reference>
<dbReference type="EMBL" id="FNCQ01000005">
    <property type="protein sequence ID" value="SDG53508.1"/>
    <property type="molecule type" value="Genomic_DNA"/>
</dbReference>
<accession>A0A1G7V1R1</accession>
<evidence type="ECO:0000313" key="1">
    <source>
        <dbReference type="EMBL" id="SDG53508.1"/>
    </source>
</evidence>
<dbReference type="OrthoDB" id="1073353at2"/>
<sequence length="131" mass="15253">MKQTIIITECPEKQGWKKNTELCMDVKTFLRSDARMKAGKCYQGVLKRHVRCEDFKYNEYMTFVETSNKTCTKRNPRIFEGEYITITRHSDGSYRPNLRPIHIGPGFCVDSYASSVGNELMWALEGLVEER</sequence>
<dbReference type="RefSeq" id="WP_091816052.1">
    <property type="nucleotide sequence ID" value="NZ_CP091792.1"/>
</dbReference>
<dbReference type="Proteomes" id="UP000199134">
    <property type="component" value="Unassembled WGS sequence"/>
</dbReference>
<dbReference type="AlphaFoldDB" id="A0A1H0DVS6"/>
<dbReference type="STRING" id="645274.SAMN04487901_10552"/>
<proteinExistence type="predicted"/>
<reference evidence="1 4" key="1">
    <citation type="submission" date="2016-10" db="EMBL/GenBank/DDBJ databases">
        <authorList>
            <person name="de Groot N.N."/>
        </authorList>
    </citation>
    <scope>NUCLEOTIDE SEQUENCE [LARGE SCALE GENOMIC DNA]</scope>
    <source>
        <strain evidence="4">BP1-145</strain>
        <strain evidence="1">BP1-148</strain>
    </source>
</reference>
<keyword evidence="3" id="KW-1185">Reference proteome</keyword>
<evidence type="ECO:0000313" key="3">
    <source>
        <dbReference type="Proteomes" id="UP000198779"/>
    </source>
</evidence>
<evidence type="ECO:0000313" key="4">
    <source>
        <dbReference type="Proteomes" id="UP000199134"/>
    </source>
</evidence>
<accession>A0A1H0DVS6</accession>
<evidence type="ECO:0000313" key="2">
    <source>
        <dbReference type="EMBL" id="SDN74262.1"/>
    </source>
</evidence>
<organism evidence="2 4">
    <name type="scientific">Prevotella communis</name>
    <dbReference type="NCBI Taxonomy" id="2913614"/>
    <lineage>
        <taxon>Bacteria</taxon>
        <taxon>Pseudomonadati</taxon>
        <taxon>Bacteroidota</taxon>
        <taxon>Bacteroidia</taxon>
        <taxon>Bacteroidales</taxon>
        <taxon>Prevotellaceae</taxon>
        <taxon>Prevotella</taxon>
    </lineage>
</organism>
<protein>
    <submittedName>
        <fullName evidence="2">Uncharacterized protein</fullName>
    </submittedName>
</protein>